<protein>
    <submittedName>
        <fullName evidence="1">Uncharacterized protein</fullName>
    </submittedName>
</protein>
<organism evidence="1 2">
    <name type="scientific">Armatimonas rosea</name>
    <dbReference type="NCBI Taxonomy" id="685828"/>
    <lineage>
        <taxon>Bacteria</taxon>
        <taxon>Bacillati</taxon>
        <taxon>Armatimonadota</taxon>
        <taxon>Armatimonadia</taxon>
        <taxon>Armatimonadales</taxon>
        <taxon>Armatimonadaceae</taxon>
        <taxon>Armatimonas</taxon>
    </lineage>
</organism>
<evidence type="ECO:0000313" key="2">
    <source>
        <dbReference type="Proteomes" id="UP000520814"/>
    </source>
</evidence>
<dbReference type="Proteomes" id="UP000520814">
    <property type="component" value="Unassembled WGS sequence"/>
</dbReference>
<comment type="caution">
    <text evidence="1">The sequence shown here is derived from an EMBL/GenBank/DDBJ whole genome shotgun (WGS) entry which is preliminary data.</text>
</comment>
<keyword evidence="2" id="KW-1185">Reference proteome</keyword>
<dbReference type="RefSeq" id="WP_184199263.1">
    <property type="nucleotide sequence ID" value="NZ_JACHGW010000003.1"/>
</dbReference>
<name>A0A7W9STG5_ARMRO</name>
<gene>
    <name evidence="1" type="ORF">HNQ39_003528</name>
</gene>
<dbReference type="EMBL" id="JACHGW010000003">
    <property type="protein sequence ID" value="MBB6051718.1"/>
    <property type="molecule type" value="Genomic_DNA"/>
</dbReference>
<reference evidence="1 2" key="1">
    <citation type="submission" date="2020-08" db="EMBL/GenBank/DDBJ databases">
        <title>Genomic Encyclopedia of Type Strains, Phase IV (KMG-IV): sequencing the most valuable type-strain genomes for metagenomic binning, comparative biology and taxonomic classification.</title>
        <authorList>
            <person name="Goeker M."/>
        </authorList>
    </citation>
    <scope>NUCLEOTIDE SEQUENCE [LARGE SCALE GENOMIC DNA]</scope>
    <source>
        <strain evidence="1 2">DSM 23562</strain>
    </source>
</reference>
<proteinExistence type="predicted"/>
<evidence type="ECO:0000313" key="1">
    <source>
        <dbReference type="EMBL" id="MBB6051718.1"/>
    </source>
</evidence>
<sequence>MTIQAVLDILTPLPGVRGASVLDLATGVCMGSGGHEAMEADRLASDYARSLNTIRVHLEPQANEDLVQEMRLQLPEFEVCITPLSHDPESGLYLCLLLQETDDTKASLGIQLELIRSEFQAGEGLLGEDEAEALYNYRVSA</sequence>
<dbReference type="AlphaFoldDB" id="A0A7W9STG5"/>
<accession>A0A7W9STG5</accession>